<gene>
    <name evidence="5" type="ORF">A5889_000152</name>
    <name evidence="6" type="ORF">A5889_002767</name>
</gene>
<accession>A0A200JDN9</accession>
<comment type="subcellular location">
    <subcellularLocation>
        <location evidence="1">Secreted</location>
    </subcellularLocation>
</comment>
<dbReference type="Gene3D" id="2.60.40.10">
    <property type="entry name" value="Immunoglobulins"/>
    <property type="match status" value="2"/>
</dbReference>
<keyword evidence="3" id="KW-0732">Signal</keyword>
<organism evidence="5">
    <name type="scientific">Candidatus Enterococcus dunnyi</name>
    <dbReference type="NCBI Taxonomy" id="1834192"/>
    <lineage>
        <taxon>Bacteria</taxon>
        <taxon>Bacillati</taxon>
        <taxon>Bacillota</taxon>
        <taxon>Bacilli</taxon>
        <taxon>Lactobacillales</taxon>
        <taxon>Enterococcaceae</taxon>
        <taxon>Enterococcus</taxon>
    </lineage>
</organism>
<dbReference type="RefSeq" id="WP_087639383.1">
    <property type="nucleotide sequence ID" value="NZ_CP147246.1"/>
</dbReference>
<reference evidence="6" key="2">
    <citation type="submission" date="2017-05" db="EMBL/GenBank/DDBJ databases">
        <authorList>
            <consortium name="The Broad Institute Genomics Platform"/>
            <consortium name="The Broad Institute Genomic Center for Infectious Diseases"/>
            <person name="Earl A."/>
            <person name="Manson A."/>
            <person name="Schwartman J."/>
            <person name="Gilmore M."/>
            <person name="Abouelleil A."/>
            <person name="Cao P."/>
            <person name="Chapman S."/>
            <person name="Cusick C."/>
            <person name="Shea T."/>
            <person name="Young S."/>
            <person name="Neafsey D."/>
            <person name="Nusbaum C."/>
            <person name="Birren B."/>
        </authorList>
    </citation>
    <scope>NUCLEOTIDE SEQUENCE</scope>
    <source>
        <strain evidence="6">9D6_DIV0238</strain>
    </source>
</reference>
<keyword evidence="2" id="KW-0964">Secreted</keyword>
<dbReference type="Pfam" id="PF17210">
    <property type="entry name" value="SdrD_B"/>
    <property type="match status" value="1"/>
</dbReference>
<evidence type="ECO:0000313" key="6">
    <source>
        <dbReference type="EMBL" id="WYJ95219.1"/>
    </source>
</evidence>
<dbReference type="InterPro" id="IPR033764">
    <property type="entry name" value="Sdr_B"/>
</dbReference>
<dbReference type="InterPro" id="IPR013783">
    <property type="entry name" value="Ig-like_fold"/>
</dbReference>
<dbReference type="GO" id="GO:0005576">
    <property type="term" value="C:extracellular region"/>
    <property type="evidence" value="ECO:0007669"/>
    <property type="project" value="UniProtKB-SubCell"/>
</dbReference>
<keyword evidence="7" id="KW-1185">Reference proteome</keyword>
<evidence type="ECO:0000313" key="5">
    <source>
        <dbReference type="EMBL" id="OUZ34677.1"/>
    </source>
</evidence>
<dbReference type="EMBL" id="CP147246">
    <property type="protein sequence ID" value="WYJ95219.1"/>
    <property type="molecule type" value="Genomic_DNA"/>
</dbReference>
<evidence type="ECO:0000313" key="7">
    <source>
        <dbReference type="Proteomes" id="UP000196151"/>
    </source>
</evidence>
<proteinExistence type="predicted"/>
<reference evidence="5" key="1">
    <citation type="submission" date="2017-05" db="EMBL/GenBank/DDBJ databases">
        <title>The Genome Sequence of Enterococcus sp. 9D6_DIV0238.</title>
        <authorList>
            <consortium name="The Broad Institute Genomics Platform"/>
            <consortium name="The Broad Institute Genomic Center for Infectious Diseases"/>
            <person name="Earl A."/>
            <person name="Manson A."/>
            <person name="Schwartman J."/>
            <person name="Gilmore M."/>
            <person name="Abouelleil A."/>
            <person name="Cao P."/>
            <person name="Chapman S."/>
            <person name="Cusick C."/>
            <person name="Shea T."/>
            <person name="Young S."/>
            <person name="Neafsey D."/>
            <person name="Nusbaum C."/>
            <person name="Birren B."/>
        </authorList>
    </citation>
    <scope>NUCLEOTIDE SEQUENCE [LARGE SCALE GENOMIC DNA]</scope>
    <source>
        <strain evidence="5">9D6_DIV0238</strain>
    </source>
</reference>
<evidence type="ECO:0000256" key="3">
    <source>
        <dbReference type="ARBA" id="ARBA00022729"/>
    </source>
</evidence>
<dbReference type="OrthoDB" id="2358825at2"/>
<dbReference type="AlphaFoldDB" id="A0A200JDN9"/>
<dbReference type="EMBL" id="NIBQ01000001">
    <property type="protein sequence ID" value="OUZ34677.1"/>
    <property type="molecule type" value="Genomic_DNA"/>
</dbReference>
<sequence length="493" mass="54693">MGKKRIVTLILMILGIVVFGETTEAAQLDLPVNTITGSVYQDINENGVMELKNFEITVPKQQVRLYHSLVDAQQDQNVISATNTNAVGMFSFSKLKRGNYYIRYDFDKASRPVNFAQNVLDDAGIQTSGIAKIDATNRSKLLYTIDLPQKRVTNLEILPFEDKNWNGLMDPEEAIMDGKTMIILNVRRFSEVIKNKELDGLDVSKLLSGALGGNLDISDAIYFRTTKNGQLINMPDVTSDLYIIIRSPFDLTLTSMVGNITKINALLAIIQGGDIEAILNDPELIAAGDIDTNSDNEYIHLLASILPKIADEVDKINYNEIIGEDNAAVITKTTNQLRAIETLLNKIPAMRFVKVDHFGNSYDLTGLKFKRTNQFFFGIKKYATLSGYAFNDKNKNGKKDLLERLQSIDLTIYDAKGNVLSTVKTPASIGEYKLINLPYDQTLYLGIPENLTSTTAMTVDKPAALADKNIIGEYYIEGTSGNASLRQDIGIIN</sequence>
<evidence type="ECO:0000259" key="4">
    <source>
        <dbReference type="Pfam" id="PF17210"/>
    </source>
</evidence>
<feature type="domain" description="SD-repeat containing protein B" evidence="4">
    <location>
        <begin position="36"/>
        <end position="107"/>
    </location>
</feature>
<evidence type="ECO:0000256" key="2">
    <source>
        <dbReference type="ARBA" id="ARBA00022525"/>
    </source>
</evidence>
<evidence type="ECO:0000256" key="1">
    <source>
        <dbReference type="ARBA" id="ARBA00004613"/>
    </source>
</evidence>
<reference evidence="6" key="3">
    <citation type="submission" date="2024-03" db="EMBL/GenBank/DDBJ databases">
        <title>The Genome Sequence of Enterococcus sp. DIV0238c.</title>
        <authorList>
            <consortium name="The Broad Institute Genomics Platform"/>
            <consortium name="The Broad Institute Microbial Omics Core"/>
            <consortium name="The Broad Institute Genomic Center for Infectious Diseases"/>
            <person name="Earl A."/>
            <person name="Manson A."/>
            <person name="Gilmore M."/>
            <person name="Schwartman J."/>
            <person name="Shea T."/>
            <person name="Abouelleil A."/>
            <person name="Cao P."/>
            <person name="Chapman S."/>
            <person name="Cusick C."/>
            <person name="Young S."/>
            <person name="Neafsey D."/>
            <person name="Nusbaum C."/>
            <person name="Birren B."/>
        </authorList>
    </citation>
    <scope>NUCLEOTIDE SEQUENCE</scope>
    <source>
        <strain evidence="6">9D6_DIV0238</strain>
    </source>
</reference>
<name>A0A200JDN9_9ENTE</name>
<protein>
    <recommendedName>
        <fullName evidence="4">SD-repeat containing protein B domain-containing protein</fullName>
    </recommendedName>
</protein>
<dbReference type="SUPFAM" id="SSF117074">
    <property type="entry name" value="Hypothetical protein PA1324"/>
    <property type="match status" value="1"/>
</dbReference>
<dbReference type="Proteomes" id="UP000196151">
    <property type="component" value="Chromosome"/>
</dbReference>